<reference evidence="1" key="1">
    <citation type="submission" date="2021-10" db="EMBL/GenBank/DDBJ databases">
        <authorList>
            <person name="Dean J.D."/>
            <person name="Kim M.K."/>
            <person name="Newey C.N."/>
            <person name="Stoker T.S."/>
            <person name="Thompson D.W."/>
            <person name="Grose J.H."/>
        </authorList>
    </citation>
    <scope>NUCLEOTIDE SEQUENCE</scope>
    <source>
        <strain evidence="1">BT635</strain>
    </source>
</reference>
<evidence type="ECO:0000313" key="1">
    <source>
        <dbReference type="EMBL" id="MCB2380400.1"/>
    </source>
</evidence>
<organism evidence="1 2">
    <name type="scientific">Hymenobacter nitidus</name>
    <dbReference type="NCBI Taxonomy" id="2880929"/>
    <lineage>
        <taxon>Bacteria</taxon>
        <taxon>Pseudomonadati</taxon>
        <taxon>Bacteroidota</taxon>
        <taxon>Cytophagia</taxon>
        <taxon>Cytophagales</taxon>
        <taxon>Hymenobacteraceae</taxon>
        <taxon>Hymenobacter</taxon>
    </lineage>
</organism>
<dbReference type="RefSeq" id="WP_226190291.1">
    <property type="nucleotide sequence ID" value="NZ_JAJADQ010000016.1"/>
</dbReference>
<protein>
    <submittedName>
        <fullName evidence="1">Uncharacterized protein</fullName>
    </submittedName>
</protein>
<proteinExistence type="predicted"/>
<accession>A0ABS8AIY8</accession>
<keyword evidence="2" id="KW-1185">Reference proteome</keyword>
<comment type="caution">
    <text evidence="1">The sequence shown here is derived from an EMBL/GenBank/DDBJ whole genome shotgun (WGS) entry which is preliminary data.</text>
</comment>
<evidence type="ECO:0000313" key="2">
    <source>
        <dbReference type="Proteomes" id="UP001165297"/>
    </source>
</evidence>
<name>A0ABS8AIY8_9BACT</name>
<dbReference type="Proteomes" id="UP001165297">
    <property type="component" value="Unassembled WGS sequence"/>
</dbReference>
<sequence length="710" mass="81188">MKHHFAVLNSNEVTRDGTSFQLAELEKALWQTAVVGVPSNVGHDAHRPIGWMLAYGLYLQPNLVRTVGELHLPESLADSEKIVDAHDRAFHNRQHRMSEPYVAPLTELLREYASEECRYLYCEAFSCIETDLVKRVFPKLTENLDDDGLVYLTDLLKEFTYLGQGVFAHKRRKLTVFAHPYFRRSLSRFNNFHFLFLDELMSYVGNRHIRLRLRLDWDMVGYAPSFQKQLEYEFWRGPKFDDEISNITPGLTQYKSDAFERVYYGTAATEFVWKAGEETDGKPLTKPRLLHEFEMEEVKDSEVPGTESYGCRYMHAIYDKDAATFEHFDGAIRMYDLEQMVERADTPMDEFGRKSQYTKLFRIDDPLRLDEKRTGQGLALSNWKSLVTRYMQGNPQVYEYFGEEKPGGAHLLEEEPHSIREELVPSSMKAGQGVRLFASYHALREQTTGERVVTGRDVATGTDDIVRPALEYDVIEVRKALRALGTDLEIPSDVVFIYAEDGYWNIPTIYHGEQDPQAALSLTVQALNNLMQAAHNRGHDQVVSFTVAWAMNDKEARVSVLGHVADLAAWFKKAPGIPTQRKAFVKWLQQQEKYLNSLPVIEPEWPKLDCIAKSDGVLFISRHFVDRKWISAGSSTGLQLAIPEDQTDLIESLKKHELAVTTVWQAGEMTCSKTGMDYWLSPHSKNLEPGVSAIVKGSKLMALCWTDKPA</sequence>
<dbReference type="EMBL" id="JAJADQ010000016">
    <property type="protein sequence ID" value="MCB2380400.1"/>
    <property type="molecule type" value="Genomic_DNA"/>
</dbReference>
<gene>
    <name evidence="1" type="ORF">LGH70_22600</name>
</gene>